<comment type="caution">
    <text evidence="3">The sequence shown here is derived from an EMBL/GenBank/DDBJ whole genome shotgun (WGS) entry which is preliminary data.</text>
</comment>
<evidence type="ECO:0000256" key="2">
    <source>
        <dbReference type="SAM" id="Phobius"/>
    </source>
</evidence>
<evidence type="ECO:0000313" key="3">
    <source>
        <dbReference type="EMBL" id="OGE02917.1"/>
    </source>
</evidence>
<dbReference type="Gene3D" id="2.60.40.10">
    <property type="entry name" value="Immunoglobulins"/>
    <property type="match status" value="1"/>
</dbReference>
<dbReference type="Proteomes" id="UP000176751">
    <property type="component" value="Unassembled WGS sequence"/>
</dbReference>
<feature type="region of interest" description="Disordered" evidence="1">
    <location>
        <begin position="33"/>
        <end position="72"/>
    </location>
</feature>
<protein>
    <submittedName>
        <fullName evidence="3">Uncharacterized protein</fullName>
    </submittedName>
</protein>
<dbReference type="EMBL" id="MFCA01000007">
    <property type="protein sequence ID" value="OGE02917.1"/>
    <property type="molecule type" value="Genomic_DNA"/>
</dbReference>
<feature type="transmembrane region" description="Helical" evidence="2">
    <location>
        <begin position="6"/>
        <end position="28"/>
    </location>
</feature>
<evidence type="ECO:0000256" key="1">
    <source>
        <dbReference type="SAM" id="MobiDB-lite"/>
    </source>
</evidence>
<dbReference type="InterPro" id="IPR013783">
    <property type="entry name" value="Ig-like_fold"/>
</dbReference>
<keyword evidence="2" id="KW-0812">Transmembrane</keyword>
<dbReference type="AlphaFoldDB" id="A0A1F5HFI7"/>
<accession>A0A1F5HFI7</accession>
<evidence type="ECO:0000313" key="4">
    <source>
        <dbReference type="Proteomes" id="UP000176751"/>
    </source>
</evidence>
<sequence length="453" mass="50555">MQKEGFVIPLVIIAVFLIVGITGGIILLKNKNSEESVPSPSPNSIVEEPGEDNKLVSPPPLSPSESPRYISDEPPDRVINVVAGGFNFINFTVDIKGLNNPTLAIEKGRQNWMYLQTKTPSKKTNVYYLDTFFHSTLAFAPPKNTSGKYDLVVNIYDNNQLEKQEIIRINILDKAQTVNFPLPPKNFKAVLIGVGYERSIQNKISELESAYLEATDHQGQMEIEYLGNVTSSNDDVFSNTNEIIDSYILNQGRSLSEFDLAIVYLKNYGGAPRTSSSLKKIAYCCQNITFIHEFLHMASGIGDIGYENTLFPPDPLHYSDFEITSKYSNPALLQLGFDKSNKGIWILVDEWGYKKIGNSQKYRVTVKNTGSNQETINLNTDNLNSSLNVKTVPPGWVSLNKTQITLEPEKEEIIELTIKNSAPQDGTLYGLTITATSQSDQSIWDKANICFEK</sequence>
<keyword evidence="2" id="KW-1133">Transmembrane helix</keyword>
<gene>
    <name evidence="3" type="ORF">A2196_03600</name>
</gene>
<name>A0A1F5HFI7_9BACT</name>
<organism evidence="3 4">
    <name type="scientific">Candidatus Curtissbacteria bacterium RIFOXYA1_FULL_41_14</name>
    <dbReference type="NCBI Taxonomy" id="1797737"/>
    <lineage>
        <taxon>Bacteria</taxon>
        <taxon>Candidatus Curtissiibacteriota</taxon>
    </lineage>
</organism>
<reference evidence="3 4" key="1">
    <citation type="journal article" date="2016" name="Nat. Commun.">
        <title>Thousands of microbial genomes shed light on interconnected biogeochemical processes in an aquifer system.</title>
        <authorList>
            <person name="Anantharaman K."/>
            <person name="Brown C.T."/>
            <person name="Hug L.A."/>
            <person name="Sharon I."/>
            <person name="Castelle C.J."/>
            <person name="Probst A.J."/>
            <person name="Thomas B.C."/>
            <person name="Singh A."/>
            <person name="Wilkins M.J."/>
            <person name="Karaoz U."/>
            <person name="Brodie E.L."/>
            <person name="Williams K.H."/>
            <person name="Hubbard S.S."/>
            <person name="Banfield J.F."/>
        </authorList>
    </citation>
    <scope>NUCLEOTIDE SEQUENCE [LARGE SCALE GENOMIC DNA]</scope>
</reference>
<proteinExistence type="predicted"/>
<keyword evidence="2" id="KW-0472">Membrane</keyword>
<feature type="compositionally biased region" description="Low complexity" evidence="1">
    <location>
        <begin position="35"/>
        <end position="47"/>
    </location>
</feature>